<proteinExistence type="predicted"/>
<evidence type="ECO:0000313" key="1">
    <source>
        <dbReference type="EMBL" id="CAE4571830.1"/>
    </source>
</evidence>
<sequence length="325" mass="35641">MEGPEPGASDASVAASEPLTGTTNFFASVTLEILPRIGSALPLSSLSAFGSTAKAGHAALHGVPPEVWQVHLERQTAIRIEAQALALPADLMDHLRFWLSSAREMSLQVLPGQMWVFADAEELAASRFMAQDAAALLHELSAGHAEPWQRRMPWWPPCSTQRLAFSFGAEALAAMRAAREQLSDPLSQEPRPEEVPAPATWDSLQETLEVRAARIPCVLRISLELSDGHQLCWAVQMLVQLSSSDISLYHRGVHKAVVVYLFASSMRWHTRAPRCVSFQGCDGQAPVFPDGNSLCSEHPSHWLQHLLTRGGMYAIAVVDCIEYMM</sequence>
<accession>A0A7S4V1Z5</accession>
<dbReference type="EMBL" id="HBNR01017357">
    <property type="protein sequence ID" value="CAE4571830.1"/>
    <property type="molecule type" value="Transcribed_RNA"/>
</dbReference>
<gene>
    <name evidence="1" type="ORF">AMON00008_LOCUS11449</name>
</gene>
<organism evidence="1">
    <name type="scientific">Alexandrium monilatum</name>
    <dbReference type="NCBI Taxonomy" id="311494"/>
    <lineage>
        <taxon>Eukaryota</taxon>
        <taxon>Sar</taxon>
        <taxon>Alveolata</taxon>
        <taxon>Dinophyceae</taxon>
        <taxon>Gonyaulacales</taxon>
        <taxon>Pyrocystaceae</taxon>
        <taxon>Alexandrium</taxon>
    </lineage>
</organism>
<protein>
    <submittedName>
        <fullName evidence="1">Uncharacterized protein</fullName>
    </submittedName>
</protein>
<reference evidence="1" key="1">
    <citation type="submission" date="2021-01" db="EMBL/GenBank/DDBJ databases">
        <authorList>
            <person name="Corre E."/>
            <person name="Pelletier E."/>
            <person name="Niang G."/>
            <person name="Scheremetjew M."/>
            <person name="Finn R."/>
            <person name="Kale V."/>
            <person name="Holt S."/>
            <person name="Cochrane G."/>
            <person name="Meng A."/>
            <person name="Brown T."/>
            <person name="Cohen L."/>
        </authorList>
    </citation>
    <scope>NUCLEOTIDE SEQUENCE</scope>
    <source>
        <strain evidence="1">CCMP3105</strain>
    </source>
</reference>
<dbReference type="AlphaFoldDB" id="A0A7S4V1Z5"/>
<name>A0A7S4V1Z5_9DINO</name>